<evidence type="ECO:0000313" key="6">
    <source>
        <dbReference type="RefSeq" id="XP_029001663.1"/>
    </source>
</evidence>
<name>A0A6P7M677_BETSP</name>
<evidence type="ECO:0000256" key="3">
    <source>
        <dbReference type="SAM" id="MobiDB-lite"/>
    </source>
</evidence>
<dbReference type="Pfam" id="PF06470">
    <property type="entry name" value="SMC_hinge"/>
    <property type="match status" value="1"/>
</dbReference>
<dbReference type="KEGG" id="bspl:114853020"/>
<dbReference type="SUPFAM" id="SSF75553">
    <property type="entry name" value="Smc hinge domain"/>
    <property type="match status" value="1"/>
</dbReference>
<dbReference type="PANTHER" id="PTHR22640">
    <property type="entry name" value="STRUCTURAL MAINTENANCE OF CHROMOSOMES FLEXIBLE HINGE DOMAIN-CONTAINING PROTEIN 1"/>
    <property type="match status" value="1"/>
</dbReference>
<dbReference type="InterPro" id="IPR058612">
    <property type="entry name" value="Ig_SMCHD1_2nd"/>
</dbReference>
<comment type="subcellular location">
    <subcellularLocation>
        <location evidence="1">Chromosome</location>
    </subcellularLocation>
</comment>
<dbReference type="Pfam" id="PF26195">
    <property type="entry name" value="Ig_SMCHD1_2nd"/>
    <property type="match status" value="1"/>
</dbReference>
<keyword evidence="5" id="KW-1185">Reference proteome</keyword>
<dbReference type="InParanoid" id="A0A6P7M677"/>
<dbReference type="GO" id="GO:0051276">
    <property type="term" value="P:chromosome organization"/>
    <property type="evidence" value="ECO:0007669"/>
    <property type="project" value="InterPro"/>
</dbReference>
<dbReference type="GO" id="GO:0006302">
    <property type="term" value="P:double-strand break repair"/>
    <property type="evidence" value="ECO:0007669"/>
    <property type="project" value="InterPro"/>
</dbReference>
<dbReference type="Pfam" id="PF26201">
    <property type="entry name" value="Ig_SMCHD1_7th"/>
    <property type="match status" value="1"/>
</dbReference>
<dbReference type="Pfam" id="PF26199">
    <property type="entry name" value="Ig_SMCHD1_8th"/>
    <property type="match status" value="1"/>
</dbReference>
<protein>
    <submittedName>
        <fullName evidence="6">Structural maintenance of chromosomes flexible hinge domain-containing protein 1-like isoform X1</fullName>
    </submittedName>
</protein>
<organism evidence="5 6">
    <name type="scientific">Betta splendens</name>
    <name type="common">Siamese fighting fish</name>
    <dbReference type="NCBI Taxonomy" id="158456"/>
    <lineage>
        <taxon>Eukaryota</taxon>
        <taxon>Metazoa</taxon>
        <taxon>Chordata</taxon>
        <taxon>Craniata</taxon>
        <taxon>Vertebrata</taxon>
        <taxon>Euteleostomi</taxon>
        <taxon>Actinopterygii</taxon>
        <taxon>Neopterygii</taxon>
        <taxon>Teleostei</taxon>
        <taxon>Neoteleostei</taxon>
        <taxon>Acanthomorphata</taxon>
        <taxon>Anabantaria</taxon>
        <taxon>Anabantiformes</taxon>
        <taxon>Anabantoidei</taxon>
        <taxon>Osphronemidae</taxon>
        <taxon>Betta</taxon>
    </lineage>
</organism>
<evidence type="ECO:0000256" key="1">
    <source>
        <dbReference type="ARBA" id="ARBA00004286"/>
    </source>
</evidence>
<dbReference type="GO" id="GO:0005524">
    <property type="term" value="F:ATP binding"/>
    <property type="evidence" value="ECO:0007669"/>
    <property type="project" value="InterPro"/>
</dbReference>
<feature type="region of interest" description="Disordered" evidence="3">
    <location>
        <begin position="433"/>
        <end position="462"/>
    </location>
</feature>
<feature type="domain" description="SMC hinge" evidence="4">
    <location>
        <begin position="1703"/>
        <end position="1827"/>
    </location>
</feature>
<dbReference type="InterPro" id="IPR038892">
    <property type="entry name" value="SMCHD1"/>
</dbReference>
<keyword evidence="2" id="KW-0158">Chromosome</keyword>
<dbReference type="InterPro" id="IPR058616">
    <property type="entry name" value="Ig_SMCHD1_8th"/>
</dbReference>
<dbReference type="InterPro" id="IPR058614">
    <property type="entry name" value="Ig_SMCHD1_5th"/>
</dbReference>
<dbReference type="Gene3D" id="1.20.1060.20">
    <property type="match status" value="1"/>
</dbReference>
<dbReference type="PANTHER" id="PTHR22640:SF2">
    <property type="entry name" value="STRUCTURAL MAINTENANCE OF CHROMOSOMES FLEXIBLE HINGE DOMAIN-CONTAINING PROTEIN 1"/>
    <property type="match status" value="1"/>
</dbReference>
<dbReference type="InterPro" id="IPR036277">
    <property type="entry name" value="SMC_hinge_sf"/>
</dbReference>
<dbReference type="Gene3D" id="3.30.70.1620">
    <property type="match status" value="1"/>
</dbReference>
<feature type="compositionally biased region" description="Acidic residues" evidence="3">
    <location>
        <begin position="446"/>
        <end position="458"/>
    </location>
</feature>
<dbReference type="GO" id="GO:0005694">
    <property type="term" value="C:chromosome"/>
    <property type="evidence" value="ECO:0007669"/>
    <property type="project" value="UniProtKB-SubCell"/>
</dbReference>
<sequence length="1969" mass="220803">MKMSGDSGSSLEEGRSNKRILVYDCRDKKNVKKLIKINGLDYNDFLRDLHEEFKIPSDETFVVTTTDRTVIHFDEFGKLQDGITLYLLQRKEQALPVAVEEEIKFMPHYDTLIRAGLYEYYASEGQNPLPYALAELVDNSLSATAKIKGTRTIEIRLMFDESLGKPAVIVLDNGCGMTPQQLNNWAVYRLSKFTREESTFASGQGKYVRPDPVPRSLNSDVSYFGVGGKQAAFYIGTSTRMISKFAGSPDVHELLLSKEDFERKAKNKEDIYSTTIKNRKPCDSSHVKKNDERFLRKLIAEEKGKESFTAVVITGVQAEHVKYLKQDFKDWTRRLAHIYHYYIHGVNGNDLGSSSTSSSTNPALSNIDIQVTLREKPPKIPCVINLTEVEDDLQTLYINAAADTFEFKASIESDGGTVEGIIRYHPFLYDRETYPQESPVPAPEAADSDDEDDVDDEPGAQARGKRPVFECFWNGRLIPYTKIDILDWCTRPKGGDVPPECYSRFSGVLFTDDRFEVSTNKLTFSDLELKLRKQDTIFTYVVNEKKPQRANIQSKFTDWLKKCHARFDKQVKFLGFKGVISREDVQVKKRQHPWSTFTKIECGNNKYKAGQLIKSKNTSPVYCGKVIRFLVYGEYKEGDFATGGQVEVALEPKGLYDKTKIIPISKIDTLATNDSIQKNIDSNSAKLPDTLKVEWPNENAWSQNDVHPAGARLGPLNVYILNKKGEILTSMPALGKSRGIIPNVRLRILYHGLKALEEVATFTASYLPKWSFWFKENANLTKLGKYTLILNAVVNDKTNYGGGELPSYTLDFSLEAGAAHSFIVNVTSPTIQVGVPFDLPLTIRDFYSHAAKPPPDVEPVLKCSDLDVTYESVKSSETSFIIKRVIARGKIQQTKIYNLSVTLPGLIKETKVMEFSVLPGPSRSLHVSPDDSPITVENGNPVRFNVEIHDEAGNITACPEHVVRCQGKGLPPVEVDCSKTGAAHLETKPIKLKITNGKPQKLKVQLNIPSQRKIKSVTKELMVVPSTRVSMMKLYIEDDENLVLRNNEKIEWLAGGLLENLVYKLYDEAGREVPLTSEIASMIKVNWTGDLVLEDLLVGKLPDLQVPMRVQEERFYQVSYQDQSVSVSFTITPRPDEPARLKATIPQNRVKLGETLSTNINLELVDQYGNVTKTLNSTYVNGMTVKAADLDQSAVTFIWQESTRSVHVAGVCFKGGTPGPRELCFTYASYVESAIVTVTAGDPAELKLVSGPDQPLQVINDHGIPKPFLVQLVDKWGNPSSDQRVVVEVKLSPPTLKVTTTVTSQPVDTEGKASFTVTSVSGTKGYYQLNFTGSLNMKPVPGPSVNLIVLPNPKKAVSLSVEYDTSATFPAGGNFTLFSVTVVSDEGAPMTTFSPAAVSMRIWSGVSSEGPLLYEMKCSKPLENERKDCFHFRDKEIPERVGKYSIQFHLNNKTTSLESKQIIINVVANQPVRLRPDSNPQHPVVSFSKDIANRTLVQNMTLRIMDAYGNPAGQDLDGTVVVSIKNYNGESEKNLLFEDRSNTQCLKLEEGKVHIPRLAIMEDCPGEDGSAYTLLFKPEVPVVSQALEPFELPFHFYNDEANQRKMCELSKKKEELTSTVSKYSGFFNESKQLFQLLTVQHKAANRHISDIKKVLDRKKMKIAQASSIRDINRFINEKRAEAETILQSSRRIFSVPDPFRGQQGVLGMVGSLAYVEDDAAAHMISWNLRGYMDCVITTTTESAMRIHRDTQGRQKVMALESIFVHQGSRPLPHIRNHCNVFDPPGNPVFARELLIFPHYTQECDIVFKNILGDTILIDDLASANQYRKQVVQNKTPCPTILTRQGDLVSAKGMFGGSQNKAPPIHTLQVFGSPPPENYYMVKEQIDLAYQYQVAMEKHLKAAKEYEEHVTVMNSPDTLKKKEDMEAKRRQLEMIEGQLAFTPVRPQKRGFQGLGESSVIDRKRARHRPI</sequence>
<dbReference type="Pfam" id="PF26198">
    <property type="entry name" value="Ig_SMCHD1_6th"/>
    <property type="match status" value="1"/>
</dbReference>
<evidence type="ECO:0000256" key="2">
    <source>
        <dbReference type="ARBA" id="ARBA00022454"/>
    </source>
</evidence>
<dbReference type="Pfam" id="PF26194">
    <property type="entry name" value="Ig_SMCHD1_1st"/>
    <property type="match status" value="1"/>
</dbReference>
<dbReference type="Gene3D" id="3.30.565.10">
    <property type="entry name" value="Histidine kinase-like ATPase, C-terminal domain"/>
    <property type="match status" value="1"/>
</dbReference>
<dbReference type="Pfam" id="PF26196">
    <property type="entry name" value="Ig_SMCHD1_4th"/>
    <property type="match status" value="1"/>
</dbReference>
<dbReference type="OrthoDB" id="10036779at2759"/>
<accession>A0A6P7M677</accession>
<dbReference type="Pfam" id="PF26197">
    <property type="entry name" value="Ig_SMCHD1_5th"/>
    <property type="match status" value="1"/>
</dbReference>
<dbReference type="Pfam" id="PF22899">
    <property type="entry name" value="SMCHD1_S5"/>
    <property type="match status" value="1"/>
</dbReference>
<dbReference type="InterPro" id="IPR058615">
    <property type="entry name" value="Ig_SMCHD1_6th"/>
</dbReference>
<dbReference type="InterPro" id="IPR058613">
    <property type="entry name" value="Ig_SMCHD1_4th"/>
</dbReference>
<gene>
    <name evidence="6" type="primary">LOC114853020</name>
</gene>
<dbReference type="InterPro" id="IPR010935">
    <property type="entry name" value="SMC_hinge"/>
</dbReference>
<dbReference type="SUPFAM" id="SSF55874">
    <property type="entry name" value="ATPase domain of HSP90 chaperone/DNA topoisomerase II/histidine kinase"/>
    <property type="match status" value="1"/>
</dbReference>
<evidence type="ECO:0000313" key="5">
    <source>
        <dbReference type="Proteomes" id="UP000515150"/>
    </source>
</evidence>
<evidence type="ECO:0000259" key="4">
    <source>
        <dbReference type="SMART" id="SM00968"/>
    </source>
</evidence>
<dbReference type="GeneID" id="114853020"/>
<feature type="region of interest" description="Disordered" evidence="3">
    <location>
        <begin position="1950"/>
        <end position="1969"/>
    </location>
</feature>
<dbReference type="Proteomes" id="UP000515150">
    <property type="component" value="Chromosome 4"/>
</dbReference>
<dbReference type="InterPro" id="IPR058611">
    <property type="entry name" value="Ig_SMCHD1_1st"/>
</dbReference>
<proteinExistence type="predicted"/>
<dbReference type="InterPro" id="IPR036890">
    <property type="entry name" value="HATPase_C_sf"/>
</dbReference>
<dbReference type="InterPro" id="IPR058617">
    <property type="entry name" value="Ig_SMCHD1_7th"/>
</dbReference>
<dbReference type="RefSeq" id="XP_029001663.1">
    <property type="nucleotide sequence ID" value="XM_029145830.3"/>
</dbReference>
<dbReference type="InterPro" id="IPR055109">
    <property type="entry name" value="SMCHD1_S5"/>
</dbReference>
<dbReference type="Pfam" id="PF13589">
    <property type="entry name" value="HATPase_c_3"/>
    <property type="match status" value="1"/>
</dbReference>
<reference evidence="6" key="1">
    <citation type="submission" date="2025-08" db="UniProtKB">
        <authorList>
            <consortium name="RefSeq"/>
        </authorList>
    </citation>
    <scope>IDENTIFICATION</scope>
</reference>
<dbReference type="SMART" id="SM00968">
    <property type="entry name" value="SMC_hinge"/>
    <property type="match status" value="1"/>
</dbReference>